<organism evidence="3 4">
    <name type="scientific">Tunturiibacter gelidiferens</name>
    <dbReference type="NCBI Taxonomy" id="3069689"/>
    <lineage>
        <taxon>Bacteria</taxon>
        <taxon>Pseudomonadati</taxon>
        <taxon>Acidobacteriota</taxon>
        <taxon>Terriglobia</taxon>
        <taxon>Terriglobales</taxon>
        <taxon>Acidobacteriaceae</taxon>
        <taxon>Tunturiibacter</taxon>
    </lineage>
</organism>
<reference evidence="3 4" key="1">
    <citation type="submission" date="2020-08" db="EMBL/GenBank/DDBJ databases">
        <title>Genomic Encyclopedia of Type Strains, Phase IV (KMG-V): Genome sequencing to study the core and pangenomes of soil and plant-associated prokaryotes.</title>
        <authorList>
            <person name="Whitman W."/>
        </authorList>
    </citation>
    <scope>NUCLEOTIDE SEQUENCE [LARGE SCALE GENOMIC DNA]</scope>
    <source>
        <strain evidence="3 4">X5P2</strain>
    </source>
</reference>
<gene>
    <name evidence="3" type="ORF">HDF14_000894</name>
</gene>
<keyword evidence="1" id="KW-0802">TPR repeat</keyword>
<feature type="chain" id="PRO_5040881163" evidence="2">
    <location>
        <begin position="20"/>
        <end position="393"/>
    </location>
</feature>
<feature type="repeat" description="TPR" evidence="1">
    <location>
        <begin position="301"/>
        <end position="334"/>
    </location>
</feature>
<dbReference type="PROSITE" id="PS50005">
    <property type="entry name" value="TPR"/>
    <property type="match status" value="5"/>
</dbReference>
<comment type="caution">
    <text evidence="3">The sequence shown here is derived from an EMBL/GenBank/DDBJ whole genome shotgun (WGS) entry which is preliminary data.</text>
</comment>
<dbReference type="SMART" id="SM00028">
    <property type="entry name" value="TPR"/>
    <property type="match status" value="8"/>
</dbReference>
<dbReference type="RefSeq" id="WP_183973876.1">
    <property type="nucleotide sequence ID" value="NZ_JACHEB010000002.1"/>
</dbReference>
<dbReference type="PANTHER" id="PTHR12558">
    <property type="entry name" value="CELL DIVISION CYCLE 16,23,27"/>
    <property type="match status" value="1"/>
</dbReference>
<keyword evidence="2" id="KW-0732">Signal</keyword>
<dbReference type="Proteomes" id="UP000535182">
    <property type="component" value="Unassembled WGS sequence"/>
</dbReference>
<name>A0A9X0QBP3_9BACT</name>
<dbReference type="Gene3D" id="1.25.40.10">
    <property type="entry name" value="Tetratricopeptide repeat domain"/>
    <property type="match status" value="1"/>
</dbReference>
<dbReference type="Pfam" id="PF14559">
    <property type="entry name" value="TPR_19"/>
    <property type="match status" value="1"/>
</dbReference>
<feature type="repeat" description="TPR" evidence="1">
    <location>
        <begin position="335"/>
        <end position="368"/>
    </location>
</feature>
<feature type="repeat" description="TPR" evidence="1">
    <location>
        <begin position="93"/>
        <end position="126"/>
    </location>
</feature>
<dbReference type="InterPro" id="IPR011990">
    <property type="entry name" value="TPR-like_helical_dom_sf"/>
</dbReference>
<dbReference type="AlphaFoldDB" id="A0A9X0QBP3"/>
<evidence type="ECO:0000256" key="1">
    <source>
        <dbReference type="PROSITE-ProRule" id="PRU00339"/>
    </source>
</evidence>
<dbReference type="InterPro" id="IPR019734">
    <property type="entry name" value="TPR_rpt"/>
</dbReference>
<evidence type="ECO:0000313" key="3">
    <source>
        <dbReference type="EMBL" id="MBB5327289.1"/>
    </source>
</evidence>
<feature type="repeat" description="TPR" evidence="1">
    <location>
        <begin position="199"/>
        <end position="232"/>
    </location>
</feature>
<protein>
    <submittedName>
        <fullName evidence="3">Tetratricopeptide (TPR) repeat protein</fullName>
    </submittedName>
</protein>
<dbReference type="Pfam" id="PF13181">
    <property type="entry name" value="TPR_8"/>
    <property type="match status" value="1"/>
</dbReference>
<accession>A0A9X0QBP3</accession>
<dbReference type="Pfam" id="PF13432">
    <property type="entry name" value="TPR_16"/>
    <property type="match status" value="2"/>
</dbReference>
<proteinExistence type="predicted"/>
<dbReference type="EMBL" id="JACHEB010000002">
    <property type="protein sequence ID" value="MBB5327289.1"/>
    <property type="molecule type" value="Genomic_DNA"/>
</dbReference>
<dbReference type="PANTHER" id="PTHR12558:SF13">
    <property type="entry name" value="CELL DIVISION CYCLE PROTEIN 27 HOMOLOG"/>
    <property type="match status" value="1"/>
</dbReference>
<keyword evidence="4" id="KW-1185">Reference proteome</keyword>
<sequence length="393" mass="43446">MNYRLAICLALAINVPSLALHSQEVPIPAATAPQLDQHENGTKSEAALTALSKAHPTDPMPLARLGLLEARQGHLPQAIVFYRKAMALKPNMPGLRLNLGLALFKDGQYKEAIQIFIPLLKSQPPSSPEKQRLNVLIGMSHYGLAEYAAAVPYLKQAADHDVQNLPLLLSLAHSCLLSKQYPCVLDVYRRMIAQNAESAEADMLVGEALDEMKDTSGATREFRAAVQANPKEPNAHFGLGYLLWTQLQFQEASQEFQAELENTPDYPKAMLYLADSDIKLNRNEDARPLLERVVAMEPTNSMGLLDLGVVYAEANRKEDALREFKAVAALTPDDVNVHMWLGRLYRSTGNYSEAKMEFDKAKSLNRTTHDALITVMSSSHEKDKVSSSETPAN</sequence>
<feature type="repeat" description="TPR" evidence="1">
    <location>
        <begin position="59"/>
        <end position="92"/>
    </location>
</feature>
<dbReference type="SUPFAM" id="SSF48452">
    <property type="entry name" value="TPR-like"/>
    <property type="match status" value="2"/>
</dbReference>
<evidence type="ECO:0000256" key="2">
    <source>
        <dbReference type="SAM" id="SignalP"/>
    </source>
</evidence>
<evidence type="ECO:0000313" key="4">
    <source>
        <dbReference type="Proteomes" id="UP000535182"/>
    </source>
</evidence>
<feature type="signal peptide" evidence="2">
    <location>
        <begin position="1"/>
        <end position="19"/>
    </location>
</feature>